<protein>
    <submittedName>
        <fullName evidence="2">Uncharacterized protein</fullName>
    </submittedName>
</protein>
<dbReference type="Proteomes" id="UP000660554">
    <property type="component" value="Unassembled WGS sequence"/>
</dbReference>
<feature type="compositionally biased region" description="Basic and acidic residues" evidence="1">
    <location>
        <begin position="81"/>
        <end position="90"/>
    </location>
</feature>
<dbReference type="EMBL" id="BNDV01000007">
    <property type="protein sequence ID" value="GHI12543.1"/>
    <property type="molecule type" value="Genomic_DNA"/>
</dbReference>
<keyword evidence="3" id="KW-1185">Reference proteome</keyword>
<evidence type="ECO:0000313" key="2">
    <source>
        <dbReference type="EMBL" id="GHI12543.1"/>
    </source>
</evidence>
<sequence>MLVRSPLRTNTFFVFQAHGPVTEGGTGGTYAHPAPRGPTSTRTLGRHRPAPPCTAPPGTARHRSAPPARPTPPVTDADAAGDGRRDVNGG</sequence>
<feature type="region of interest" description="Disordered" evidence="1">
    <location>
        <begin position="18"/>
        <end position="90"/>
    </location>
</feature>
<reference evidence="3" key="1">
    <citation type="submission" date="2020-09" db="EMBL/GenBank/DDBJ databases">
        <title>Whole genome shotgun sequence of Streptomyces cinnamonensis NBRC 15873.</title>
        <authorList>
            <person name="Komaki H."/>
            <person name="Tamura T."/>
        </authorList>
    </citation>
    <scope>NUCLEOTIDE SEQUENCE [LARGE SCALE GENOMIC DNA]</scope>
    <source>
        <strain evidence="3">NBRC 15873</strain>
    </source>
</reference>
<gene>
    <name evidence="2" type="ORF">Scinn_20060</name>
</gene>
<organism evidence="2 3">
    <name type="scientific">Streptomyces virginiae</name>
    <name type="common">Streptomyces cinnamonensis</name>
    <dbReference type="NCBI Taxonomy" id="1961"/>
    <lineage>
        <taxon>Bacteria</taxon>
        <taxon>Bacillati</taxon>
        <taxon>Actinomycetota</taxon>
        <taxon>Actinomycetes</taxon>
        <taxon>Kitasatosporales</taxon>
        <taxon>Streptomycetaceae</taxon>
        <taxon>Streptomyces</taxon>
    </lineage>
</organism>
<proteinExistence type="predicted"/>
<accession>A0ABQ3NIE0</accession>
<evidence type="ECO:0000313" key="3">
    <source>
        <dbReference type="Proteomes" id="UP000660554"/>
    </source>
</evidence>
<name>A0ABQ3NIE0_STRVG</name>
<evidence type="ECO:0000256" key="1">
    <source>
        <dbReference type="SAM" id="MobiDB-lite"/>
    </source>
</evidence>
<comment type="caution">
    <text evidence="2">The sequence shown here is derived from an EMBL/GenBank/DDBJ whole genome shotgun (WGS) entry which is preliminary data.</text>
</comment>